<dbReference type="EMBL" id="WJXW01000007">
    <property type="protein sequence ID" value="KAF9734628.1"/>
    <property type="molecule type" value="Genomic_DNA"/>
</dbReference>
<reference evidence="1" key="1">
    <citation type="journal article" date="2020" name="Mol. Plant Microbe Interact.">
        <title>Genome Sequence of the Biocontrol Agent Coniothyrium minitans strain Conio (IMI 134523).</title>
        <authorList>
            <person name="Patel D."/>
            <person name="Shittu T.A."/>
            <person name="Baroncelli R."/>
            <person name="Muthumeenakshi S."/>
            <person name="Osborne T.H."/>
            <person name="Janganan T.K."/>
            <person name="Sreenivasaprasad S."/>
        </authorList>
    </citation>
    <scope>NUCLEOTIDE SEQUENCE</scope>
    <source>
        <strain evidence="1">Conio</strain>
    </source>
</reference>
<evidence type="ECO:0000313" key="1">
    <source>
        <dbReference type="EMBL" id="KAF9734628.1"/>
    </source>
</evidence>
<dbReference type="OrthoDB" id="10577780at2759"/>
<proteinExistence type="predicted"/>
<dbReference type="Proteomes" id="UP000756921">
    <property type="component" value="Unassembled WGS sequence"/>
</dbReference>
<comment type="caution">
    <text evidence="1">The sequence shown here is derived from an EMBL/GenBank/DDBJ whole genome shotgun (WGS) entry which is preliminary data.</text>
</comment>
<name>A0A9P6GG18_9PLEO</name>
<dbReference type="AlphaFoldDB" id="A0A9P6GG18"/>
<sequence length="171" mass="19376">MPGACTRCMCLDKRPFLRLSYFATSGCCHLPSRFQMALRLPGHERLFTTRCSLCSRRTAKADSTWCPGPTSLRLPCCSVWKQPSTAEDARNLAYSALCHWEPRPVWHSWTSEDHMSEKPFSFPPRPRSVTRDGILANRSRILPMQNLRRRIAPCPKAPNLSPAPNSAYQSA</sequence>
<organism evidence="1 2">
    <name type="scientific">Paraphaeosphaeria minitans</name>
    <dbReference type="NCBI Taxonomy" id="565426"/>
    <lineage>
        <taxon>Eukaryota</taxon>
        <taxon>Fungi</taxon>
        <taxon>Dikarya</taxon>
        <taxon>Ascomycota</taxon>
        <taxon>Pezizomycotina</taxon>
        <taxon>Dothideomycetes</taxon>
        <taxon>Pleosporomycetidae</taxon>
        <taxon>Pleosporales</taxon>
        <taxon>Massarineae</taxon>
        <taxon>Didymosphaeriaceae</taxon>
        <taxon>Paraphaeosphaeria</taxon>
    </lineage>
</organism>
<protein>
    <submittedName>
        <fullName evidence="1">Uncharacterized protein</fullName>
    </submittedName>
</protein>
<keyword evidence="2" id="KW-1185">Reference proteome</keyword>
<gene>
    <name evidence="1" type="ORF">PMIN01_07531</name>
</gene>
<evidence type="ECO:0000313" key="2">
    <source>
        <dbReference type="Proteomes" id="UP000756921"/>
    </source>
</evidence>
<accession>A0A9P6GG18</accession>